<keyword evidence="2" id="KW-1015">Disulfide bond</keyword>
<evidence type="ECO:0000259" key="4">
    <source>
        <dbReference type="PROSITE" id="PS50941"/>
    </source>
</evidence>
<keyword evidence="7" id="KW-1185">Reference proteome</keyword>
<dbReference type="AlphaFoldDB" id="A0A6A5SNP7"/>
<dbReference type="InterPro" id="IPR018392">
    <property type="entry name" value="LysM"/>
</dbReference>
<keyword evidence="1 2" id="KW-0147">Chitin-binding</keyword>
<dbReference type="InterPro" id="IPR001002">
    <property type="entry name" value="Chitin-bd_1"/>
</dbReference>
<protein>
    <recommendedName>
        <fullName evidence="8">Chitin-binding type-1 domain-containing protein</fullName>
    </recommendedName>
</protein>
<evidence type="ECO:0000313" key="7">
    <source>
        <dbReference type="Proteomes" id="UP000800038"/>
    </source>
</evidence>
<name>A0A6A5SNP7_9PLEO</name>
<dbReference type="PROSITE" id="PS50941">
    <property type="entry name" value="CHIT_BIND_I_2"/>
    <property type="match status" value="1"/>
</dbReference>
<organism evidence="6 7">
    <name type="scientific">Clathrospora elynae</name>
    <dbReference type="NCBI Taxonomy" id="706981"/>
    <lineage>
        <taxon>Eukaryota</taxon>
        <taxon>Fungi</taxon>
        <taxon>Dikarya</taxon>
        <taxon>Ascomycota</taxon>
        <taxon>Pezizomycotina</taxon>
        <taxon>Dothideomycetes</taxon>
        <taxon>Pleosporomycetidae</taxon>
        <taxon>Pleosporales</taxon>
        <taxon>Diademaceae</taxon>
        <taxon>Clathrospora</taxon>
    </lineage>
</organism>
<evidence type="ECO:0000259" key="5">
    <source>
        <dbReference type="PROSITE" id="PS51782"/>
    </source>
</evidence>
<dbReference type="EMBL" id="ML976052">
    <property type="protein sequence ID" value="KAF1941099.1"/>
    <property type="molecule type" value="Genomic_DNA"/>
</dbReference>
<dbReference type="Gene3D" id="3.10.350.10">
    <property type="entry name" value="LysM domain"/>
    <property type="match status" value="1"/>
</dbReference>
<gene>
    <name evidence="6" type="ORF">EJ02DRAFT_348541</name>
</gene>
<proteinExistence type="predicted"/>
<feature type="chain" id="PRO_5025407866" description="Chitin-binding type-1 domain-containing protein" evidence="3">
    <location>
        <begin position="24"/>
        <end position="236"/>
    </location>
</feature>
<evidence type="ECO:0000256" key="3">
    <source>
        <dbReference type="SAM" id="SignalP"/>
    </source>
</evidence>
<dbReference type="PROSITE" id="PS51782">
    <property type="entry name" value="LYSM"/>
    <property type="match status" value="1"/>
</dbReference>
<evidence type="ECO:0000256" key="2">
    <source>
        <dbReference type="PROSITE-ProRule" id="PRU00261"/>
    </source>
</evidence>
<keyword evidence="3" id="KW-0732">Signal</keyword>
<evidence type="ECO:0008006" key="8">
    <source>
        <dbReference type="Google" id="ProtNLM"/>
    </source>
</evidence>
<feature type="domain" description="LysM" evidence="5">
    <location>
        <begin position="35"/>
        <end position="81"/>
    </location>
</feature>
<comment type="caution">
    <text evidence="2">Lacks conserved residue(s) required for the propagation of feature annotation.</text>
</comment>
<feature type="signal peptide" evidence="3">
    <location>
        <begin position="1"/>
        <end position="23"/>
    </location>
</feature>
<dbReference type="Proteomes" id="UP000800038">
    <property type="component" value="Unassembled WGS sequence"/>
</dbReference>
<dbReference type="OrthoDB" id="1193027at2759"/>
<evidence type="ECO:0000313" key="6">
    <source>
        <dbReference type="EMBL" id="KAF1941099.1"/>
    </source>
</evidence>
<dbReference type="Gene3D" id="3.30.60.10">
    <property type="entry name" value="Endochitinase-like"/>
    <property type="match status" value="1"/>
</dbReference>
<sequence length="236" mass="25015">MGFLSSLSGYTAIFWLFTTTTNAAVGDIVCRYTAPTPSVLNYYICQDFADYYGISIEKFFQLNPSLNPACDDIKPETEYCVAGWLDYLVSTDGFCGPKHNNASCLGTDKQCCNAGTWKCGDSDEDCASDVCYEGFCSAPLDMYSLDGKCGPSTGDKICSGKWGDCCNYSGVCGSGSAFCSKASCQSGACEATMPDTTNTWLTWTLGTTPDGSCGGSEGYTCGVIYGNCCGKDNKCG</sequence>
<feature type="domain" description="Chitin-binding type-1" evidence="4">
    <location>
        <begin position="146"/>
        <end position="191"/>
    </location>
</feature>
<dbReference type="GO" id="GO:0008061">
    <property type="term" value="F:chitin binding"/>
    <property type="evidence" value="ECO:0007669"/>
    <property type="project" value="UniProtKB-UniRule"/>
</dbReference>
<dbReference type="InterPro" id="IPR036779">
    <property type="entry name" value="LysM_dom_sf"/>
</dbReference>
<feature type="non-terminal residue" evidence="6">
    <location>
        <position position="236"/>
    </location>
</feature>
<dbReference type="InterPro" id="IPR036861">
    <property type="entry name" value="Endochitinase-like_sf"/>
</dbReference>
<reference evidence="6" key="1">
    <citation type="journal article" date="2020" name="Stud. Mycol.">
        <title>101 Dothideomycetes genomes: a test case for predicting lifestyles and emergence of pathogens.</title>
        <authorList>
            <person name="Haridas S."/>
            <person name="Albert R."/>
            <person name="Binder M."/>
            <person name="Bloem J."/>
            <person name="Labutti K."/>
            <person name="Salamov A."/>
            <person name="Andreopoulos B."/>
            <person name="Baker S."/>
            <person name="Barry K."/>
            <person name="Bills G."/>
            <person name="Bluhm B."/>
            <person name="Cannon C."/>
            <person name="Castanera R."/>
            <person name="Culley D."/>
            <person name="Daum C."/>
            <person name="Ezra D."/>
            <person name="Gonzalez J."/>
            <person name="Henrissat B."/>
            <person name="Kuo A."/>
            <person name="Liang C."/>
            <person name="Lipzen A."/>
            <person name="Lutzoni F."/>
            <person name="Magnuson J."/>
            <person name="Mondo S."/>
            <person name="Nolan M."/>
            <person name="Ohm R."/>
            <person name="Pangilinan J."/>
            <person name="Park H.-J."/>
            <person name="Ramirez L."/>
            <person name="Alfaro M."/>
            <person name="Sun H."/>
            <person name="Tritt A."/>
            <person name="Yoshinaga Y."/>
            <person name="Zwiers L.-H."/>
            <person name="Turgeon B."/>
            <person name="Goodwin S."/>
            <person name="Spatafora J."/>
            <person name="Crous P."/>
            <person name="Grigoriev I."/>
        </authorList>
    </citation>
    <scope>NUCLEOTIDE SEQUENCE</scope>
    <source>
        <strain evidence="6">CBS 161.51</strain>
    </source>
</reference>
<evidence type="ECO:0000256" key="1">
    <source>
        <dbReference type="ARBA" id="ARBA00022669"/>
    </source>
</evidence>
<accession>A0A6A5SNP7</accession>
<feature type="disulfide bond" evidence="2">
    <location>
        <begin position="165"/>
        <end position="179"/>
    </location>
</feature>